<keyword evidence="2" id="KW-1185">Reference proteome</keyword>
<protein>
    <submittedName>
        <fullName evidence="1">Uncharacterized protein</fullName>
    </submittedName>
</protein>
<comment type="caution">
    <text evidence="1">The sequence shown here is derived from an EMBL/GenBank/DDBJ whole genome shotgun (WGS) entry which is preliminary data.</text>
</comment>
<dbReference type="EMBL" id="JANJQO010000408">
    <property type="protein sequence ID" value="KAJ2978096.1"/>
    <property type="molecule type" value="Genomic_DNA"/>
</dbReference>
<organism evidence="1 2">
    <name type="scientific">Zarea fungicola</name>
    <dbReference type="NCBI Taxonomy" id="93591"/>
    <lineage>
        <taxon>Eukaryota</taxon>
        <taxon>Fungi</taxon>
        <taxon>Dikarya</taxon>
        <taxon>Ascomycota</taxon>
        <taxon>Pezizomycotina</taxon>
        <taxon>Sordariomycetes</taxon>
        <taxon>Hypocreomycetidae</taxon>
        <taxon>Hypocreales</taxon>
        <taxon>Cordycipitaceae</taxon>
        <taxon>Zarea</taxon>
    </lineage>
</organism>
<proteinExistence type="predicted"/>
<name>A0ACC1NHM3_9HYPO</name>
<gene>
    <name evidence="1" type="ORF">NQ176_g4005</name>
</gene>
<evidence type="ECO:0000313" key="1">
    <source>
        <dbReference type="EMBL" id="KAJ2978096.1"/>
    </source>
</evidence>
<accession>A0ACC1NHM3</accession>
<dbReference type="Proteomes" id="UP001143910">
    <property type="component" value="Unassembled WGS sequence"/>
</dbReference>
<sequence length="446" mass="50033">MALVNLPEPFNSIPKQDFLFGPSPIQPLPRISSALGGKVNVYAKREDCNSGLAYGGNKTRKLEYLAAEALAQGCDTLVSIGGIQSNHTRQVSAVAARLGLKAATVQEHWVDWQDPGYETVGNIQLSRLMGADVRLDPSTFGIEHKTTLARLRAEIESAGGTAVEREGDGREDDGRGGNVVSLLEAQIGELNQKIDKLTVDKKITHVEGQHVSADFLGKHSSSVLFIYADANTIRDCPSCKAKFSDNFNIPEVWWTEYLRKGNGYFGSQNVLDDAEKVTGYVTWAFFKTKQVPPRKEKDYNWTKINIFTQWLKSGRRVVLSFAQRKGTRDTQLRICDALLKSLVARELTDPFWAYHRLLSFVLCLNDTSIWMITNYVRLIEKSDSHITSPPDYRHLHNLARHAIHIAEVLSVTCETIQHIKVRHSAWMAAFCSQEERLSWRGAPSMM</sequence>
<evidence type="ECO:0000313" key="2">
    <source>
        <dbReference type="Proteomes" id="UP001143910"/>
    </source>
</evidence>
<reference evidence="1" key="1">
    <citation type="submission" date="2022-08" db="EMBL/GenBank/DDBJ databases">
        <title>Genome Sequence of Lecanicillium fungicola.</title>
        <authorList>
            <person name="Buettner E."/>
        </authorList>
    </citation>
    <scope>NUCLEOTIDE SEQUENCE</scope>
    <source>
        <strain evidence="1">Babe33</strain>
    </source>
</reference>